<keyword evidence="2" id="KW-0704">Schiff base</keyword>
<dbReference type="PANTHER" id="PTHR10889">
    <property type="entry name" value="DEOXYRIBOSE-PHOSPHATE ALDOLASE"/>
    <property type="match status" value="1"/>
</dbReference>
<dbReference type="SUPFAM" id="SSF51569">
    <property type="entry name" value="Aldolase"/>
    <property type="match status" value="1"/>
</dbReference>
<dbReference type="AlphaFoldDB" id="A0AB35IRM4"/>
<evidence type="ECO:0000256" key="2">
    <source>
        <dbReference type="ARBA" id="ARBA00023270"/>
    </source>
</evidence>
<dbReference type="GO" id="GO:0005737">
    <property type="term" value="C:cytoplasm"/>
    <property type="evidence" value="ECO:0007669"/>
    <property type="project" value="InterPro"/>
</dbReference>
<dbReference type="EMBL" id="JAQLKE010000086">
    <property type="protein sequence ID" value="MDB7086049.1"/>
    <property type="molecule type" value="Genomic_DNA"/>
</dbReference>
<organism evidence="4 5">
    <name type="scientific">Thomasclavelia ramosa</name>
    <dbReference type="NCBI Taxonomy" id="1547"/>
    <lineage>
        <taxon>Bacteria</taxon>
        <taxon>Bacillati</taxon>
        <taxon>Bacillota</taxon>
        <taxon>Erysipelotrichia</taxon>
        <taxon>Erysipelotrichales</taxon>
        <taxon>Coprobacillaceae</taxon>
        <taxon>Thomasclavelia</taxon>
    </lineage>
</organism>
<dbReference type="PANTHER" id="PTHR10889:SF1">
    <property type="entry name" value="DEOXYRIBOSE-PHOSPHATE ALDOLASE"/>
    <property type="match status" value="1"/>
</dbReference>
<gene>
    <name evidence="4" type="primary">deoC</name>
    <name evidence="4" type="ORF">PM738_19930</name>
</gene>
<sequence>MLNIAKKLDYIRDPQDDFKTYLDKANKYGFRCIFARTKQEYEYAVNALNDDIIIAGAIDFPEGVLTLEEKVNKFKEYALIGYKEIDYVLNQNAVENGNLKKIEEEMFSIHEICQKYGIAEKVIVEMCKLEGRDNIKREICNIANRVKPTFLKTSTGRSFRGADLNDVKLMKNILDDNICIKASGGIRTYQQAEKFFKSGADVIGASSAIQIVEESKRKMLNFDESRVRTEHQNGVNLIPEV</sequence>
<dbReference type="PIRSF" id="PIRSF001357">
    <property type="entry name" value="DeoC"/>
    <property type="match status" value="1"/>
</dbReference>
<evidence type="ECO:0000313" key="5">
    <source>
        <dbReference type="Proteomes" id="UP001211987"/>
    </source>
</evidence>
<dbReference type="InterPro" id="IPR013785">
    <property type="entry name" value="Aldolase_TIM"/>
</dbReference>
<evidence type="ECO:0000256" key="1">
    <source>
        <dbReference type="ARBA" id="ARBA00022490"/>
    </source>
</evidence>
<dbReference type="Proteomes" id="UP001211987">
    <property type="component" value="Unassembled WGS sequence"/>
</dbReference>
<comment type="caution">
    <text evidence="4">The sequence shown here is derived from an EMBL/GenBank/DDBJ whole genome shotgun (WGS) entry which is preliminary data.</text>
</comment>
<name>A0AB35IRM4_9FIRM</name>
<dbReference type="EC" id="4.1.2.4" evidence="3"/>
<dbReference type="GO" id="GO:0009264">
    <property type="term" value="P:deoxyribonucleotide catabolic process"/>
    <property type="evidence" value="ECO:0007669"/>
    <property type="project" value="UniProtKB-UniRule"/>
</dbReference>
<dbReference type="InterPro" id="IPR002915">
    <property type="entry name" value="DeoC/FbaB/LacD_aldolase"/>
</dbReference>
<feature type="non-terminal residue" evidence="4">
    <location>
        <position position="241"/>
    </location>
</feature>
<dbReference type="GO" id="GO:0016052">
    <property type="term" value="P:carbohydrate catabolic process"/>
    <property type="evidence" value="ECO:0007669"/>
    <property type="project" value="TreeGrafter"/>
</dbReference>
<dbReference type="Gene3D" id="3.20.20.70">
    <property type="entry name" value="Aldolase class I"/>
    <property type="match status" value="1"/>
</dbReference>
<proteinExistence type="predicted"/>
<dbReference type="GO" id="GO:0004139">
    <property type="term" value="F:deoxyribose-phosphate aldolase activity"/>
    <property type="evidence" value="ECO:0007669"/>
    <property type="project" value="UniProtKB-UniRule"/>
</dbReference>
<reference evidence="4" key="1">
    <citation type="submission" date="2023-01" db="EMBL/GenBank/DDBJ databases">
        <title>Human gut microbiome strain richness.</title>
        <authorList>
            <person name="Chen-Liaw A."/>
        </authorList>
    </citation>
    <scope>NUCLEOTIDE SEQUENCE</scope>
    <source>
        <strain evidence="4">1001217st2_G6_1001217B_191108</strain>
    </source>
</reference>
<dbReference type="RefSeq" id="WP_272019430.1">
    <property type="nucleotide sequence ID" value="NZ_JAQLKE010000086.1"/>
</dbReference>
<accession>A0AB35IRM4</accession>
<evidence type="ECO:0000256" key="3">
    <source>
        <dbReference type="NCBIfam" id="TIGR00126"/>
    </source>
</evidence>
<dbReference type="SMART" id="SM01133">
    <property type="entry name" value="DeoC"/>
    <property type="match status" value="1"/>
</dbReference>
<keyword evidence="1" id="KW-0963">Cytoplasm</keyword>
<evidence type="ECO:0000313" key="4">
    <source>
        <dbReference type="EMBL" id="MDB7086049.1"/>
    </source>
</evidence>
<dbReference type="NCBIfam" id="TIGR00126">
    <property type="entry name" value="deoC"/>
    <property type="match status" value="1"/>
</dbReference>
<keyword evidence="4" id="KW-0456">Lyase</keyword>
<dbReference type="InterPro" id="IPR011343">
    <property type="entry name" value="DeoC"/>
</dbReference>
<protein>
    <recommendedName>
        <fullName evidence="3">Deoxyribose-phosphate aldolase</fullName>
        <ecNumber evidence="3">4.1.2.4</ecNumber>
    </recommendedName>
</protein>